<dbReference type="EMBL" id="DONK01000093">
    <property type="protein sequence ID" value="HBU50839.1"/>
    <property type="molecule type" value="Genomic_DNA"/>
</dbReference>
<accession>A0A350NYZ4</accession>
<dbReference type="GO" id="GO:0016491">
    <property type="term" value="F:oxidoreductase activity"/>
    <property type="evidence" value="ECO:0007669"/>
    <property type="project" value="UniProtKB-KW"/>
</dbReference>
<dbReference type="PANTHER" id="PTHR44196:SF1">
    <property type="entry name" value="DEHYDROGENASE_REDUCTASE SDR FAMILY MEMBER 7B"/>
    <property type="match status" value="1"/>
</dbReference>
<dbReference type="PROSITE" id="PS00061">
    <property type="entry name" value="ADH_SHORT"/>
    <property type="match status" value="1"/>
</dbReference>
<evidence type="ECO:0000256" key="4">
    <source>
        <dbReference type="SAM" id="Coils"/>
    </source>
</evidence>
<evidence type="ECO:0000313" key="7">
    <source>
        <dbReference type="Proteomes" id="UP000263517"/>
    </source>
</evidence>
<dbReference type="InterPro" id="IPR036291">
    <property type="entry name" value="NAD(P)-bd_dom_sf"/>
</dbReference>
<dbReference type="PRINTS" id="PR00080">
    <property type="entry name" value="SDRFAMILY"/>
</dbReference>
<keyword evidence="4" id="KW-0175">Coiled coil</keyword>
<dbReference type="Pfam" id="PF00106">
    <property type="entry name" value="adh_short"/>
    <property type="match status" value="1"/>
</dbReference>
<dbReference type="NCBIfam" id="NF006099">
    <property type="entry name" value="PRK08251.1"/>
    <property type="match status" value="1"/>
</dbReference>
<dbReference type="RefSeq" id="WP_272966204.1">
    <property type="nucleotide sequence ID" value="NZ_CALBIY010000102.1"/>
</dbReference>
<dbReference type="STRING" id="589873.EP12_13415"/>
<dbReference type="InterPro" id="IPR002347">
    <property type="entry name" value="SDR_fam"/>
</dbReference>
<sequence length="250" mass="27379">MTIRRNILITGASSGLGKGMAIEFAKQGCNLALCARRLENLESLRNELLEINANIQVFIRSLDVNDHDAVFDVFNDFKEDMGQVDRVIVNAGMGKGASIGTGYFHANKQTAITNFVSALAQCEAAMAIFRAQNSGHLVTISSISAVRGFRRAMTVYAATKAGLTSMTEGIRMDVMHTPINVSCIHPGFIRSEINEKVEKVSFIVDTDVGCRALVKAINKEKANAYVPSWPWALLHWVMRIAPASSIRKMS</sequence>
<dbReference type="GO" id="GO:0016020">
    <property type="term" value="C:membrane"/>
    <property type="evidence" value="ECO:0007669"/>
    <property type="project" value="TreeGrafter"/>
</dbReference>
<comment type="caution">
    <text evidence="5">The sequence shown here is derived from an EMBL/GenBank/DDBJ whole genome shotgun (WGS) entry which is preliminary data.</text>
</comment>
<feature type="coiled-coil region" evidence="4">
    <location>
        <begin position="34"/>
        <end position="61"/>
    </location>
</feature>
<dbReference type="InterPro" id="IPR020904">
    <property type="entry name" value="Sc_DH/Rdtase_CS"/>
</dbReference>
<name>A0A350NYZ4_9ALTE</name>
<dbReference type="Proteomes" id="UP000263517">
    <property type="component" value="Unassembled WGS sequence"/>
</dbReference>
<reference evidence="7 8" key="1">
    <citation type="journal article" date="2018" name="Nat. Biotechnol.">
        <title>A standardized bacterial taxonomy based on genome phylogeny substantially revises the tree of life.</title>
        <authorList>
            <person name="Parks D.H."/>
            <person name="Chuvochina M."/>
            <person name="Waite D.W."/>
            <person name="Rinke C."/>
            <person name="Skarshewski A."/>
            <person name="Chaumeil P.A."/>
            <person name="Hugenholtz P."/>
        </authorList>
    </citation>
    <scope>NUCLEOTIDE SEQUENCE [LARGE SCALE GENOMIC DNA]</scope>
    <source>
        <strain evidence="6">UBA11621</strain>
        <strain evidence="5">UBA11978</strain>
    </source>
</reference>
<dbReference type="Gene3D" id="3.40.50.720">
    <property type="entry name" value="NAD(P)-binding Rossmann-like Domain"/>
    <property type="match status" value="1"/>
</dbReference>
<keyword evidence="2" id="KW-0560">Oxidoreductase</keyword>
<proteinExistence type="inferred from homology"/>
<protein>
    <submittedName>
        <fullName evidence="5">Short chain dehydrogenase</fullName>
    </submittedName>
</protein>
<evidence type="ECO:0000256" key="2">
    <source>
        <dbReference type="ARBA" id="ARBA00023002"/>
    </source>
</evidence>
<dbReference type="SUPFAM" id="SSF51735">
    <property type="entry name" value="NAD(P)-binding Rossmann-fold domains"/>
    <property type="match status" value="1"/>
</dbReference>
<evidence type="ECO:0000313" key="5">
    <source>
        <dbReference type="EMBL" id="HAW74261.1"/>
    </source>
</evidence>
<evidence type="ECO:0000256" key="1">
    <source>
        <dbReference type="ARBA" id="ARBA00006484"/>
    </source>
</evidence>
<dbReference type="PANTHER" id="PTHR44196">
    <property type="entry name" value="DEHYDROGENASE/REDUCTASE SDR FAMILY MEMBER 7B"/>
    <property type="match status" value="1"/>
</dbReference>
<dbReference type="Proteomes" id="UP000264779">
    <property type="component" value="Unassembled WGS sequence"/>
</dbReference>
<evidence type="ECO:0000256" key="3">
    <source>
        <dbReference type="RuleBase" id="RU000363"/>
    </source>
</evidence>
<organism evidence="5 7">
    <name type="scientific">Alteromonas australica</name>
    <dbReference type="NCBI Taxonomy" id="589873"/>
    <lineage>
        <taxon>Bacteria</taxon>
        <taxon>Pseudomonadati</taxon>
        <taxon>Pseudomonadota</taxon>
        <taxon>Gammaproteobacteria</taxon>
        <taxon>Alteromonadales</taxon>
        <taxon>Alteromonadaceae</taxon>
        <taxon>Alteromonas/Salinimonas group</taxon>
        <taxon>Alteromonas</taxon>
    </lineage>
</organism>
<evidence type="ECO:0000313" key="8">
    <source>
        <dbReference type="Proteomes" id="UP000264779"/>
    </source>
</evidence>
<gene>
    <name evidence="5" type="ORF">DCW74_00825</name>
    <name evidence="6" type="ORF">DEB45_06240</name>
</gene>
<dbReference type="EMBL" id="DNAN01000029">
    <property type="protein sequence ID" value="HAW74261.1"/>
    <property type="molecule type" value="Genomic_DNA"/>
</dbReference>
<dbReference type="PRINTS" id="PR00081">
    <property type="entry name" value="GDHRDH"/>
</dbReference>
<comment type="similarity">
    <text evidence="1 3">Belongs to the short-chain dehydrogenases/reductases (SDR) family.</text>
</comment>
<evidence type="ECO:0000313" key="6">
    <source>
        <dbReference type="EMBL" id="HBU50839.1"/>
    </source>
</evidence>
<dbReference type="AlphaFoldDB" id="A0A350NYZ4"/>